<dbReference type="EMBL" id="JAHKKG010000003">
    <property type="protein sequence ID" value="MBU2664103.1"/>
    <property type="molecule type" value="Genomic_DNA"/>
</dbReference>
<feature type="domain" description="ABC transmembrane type-1" evidence="8">
    <location>
        <begin position="95"/>
        <end position="303"/>
    </location>
</feature>
<evidence type="ECO:0000256" key="7">
    <source>
        <dbReference type="RuleBase" id="RU363032"/>
    </source>
</evidence>
<feature type="transmembrane region" description="Helical" evidence="7">
    <location>
        <begin position="234"/>
        <end position="260"/>
    </location>
</feature>
<dbReference type="Proteomes" id="UP001519654">
    <property type="component" value="Unassembled WGS sequence"/>
</dbReference>
<evidence type="ECO:0000259" key="8">
    <source>
        <dbReference type="PROSITE" id="PS50928"/>
    </source>
</evidence>
<dbReference type="Gene3D" id="1.10.3720.10">
    <property type="entry name" value="MetI-like"/>
    <property type="match status" value="1"/>
</dbReference>
<keyword evidence="4 7" id="KW-0812">Transmembrane</keyword>
<comment type="caution">
    <text evidence="9">The sequence shown here is derived from an EMBL/GenBank/DDBJ whole genome shotgun (WGS) entry which is preliminary data.</text>
</comment>
<keyword evidence="10" id="KW-1185">Reference proteome</keyword>
<dbReference type="InterPro" id="IPR000515">
    <property type="entry name" value="MetI-like"/>
</dbReference>
<dbReference type="InterPro" id="IPR045621">
    <property type="entry name" value="BPD_transp_1_N"/>
</dbReference>
<dbReference type="PANTHER" id="PTHR43163:SF6">
    <property type="entry name" value="DIPEPTIDE TRANSPORT SYSTEM PERMEASE PROTEIN DPPB-RELATED"/>
    <property type="match status" value="1"/>
</dbReference>
<evidence type="ECO:0000256" key="2">
    <source>
        <dbReference type="ARBA" id="ARBA00022448"/>
    </source>
</evidence>
<gene>
    <name evidence="9" type="ORF">KOI35_11430</name>
</gene>
<reference evidence="9 10" key="1">
    <citation type="submission" date="2021-06" db="EMBL/GenBank/DDBJ databases">
        <title>Actinoplanes lichenicola sp. nov., and Actinoplanes ovalisporus sp. nov., isolated from lichen in Thailand.</title>
        <authorList>
            <person name="Saeng-In P."/>
            <person name="Kanchanasin P."/>
            <person name="Yuki M."/>
            <person name="Kudo T."/>
            <person name="Ohkuma M."/>
            <person name="Phongsopitanun W."/>
            <person name="Tanasupawat S."/>
        </authorList>
    </citation>
    <scope>NUCLEOTIDE SEQUENCE [LARGE SCALE GENOMIC DNA]</scope>
    <source>
        <strain evidence="9 10">NBRC 110975</strain>
    </source>
</reference>
<proteinExistence type="inferred from homology"/>
<dbReference type="SUPFAM" id="SSF161098">
    <property type="entry name" value="MetI-like"/>
    <property type="match status" value="1"/>
</dbReference>
<keyword evidence="3" id="KW-1003">Cell membrane</keyword>
<protein>
    <submittedName>
        <fullName evidence="9">ABC transporter permease</fullName>
    </submittedName>
</protein>
<evidence type="ECO:0000256" key="3">
    <source>
        <dbReference type="ARBA" id="ARBA00022475"/>
    </source>
</evidence>
<accession>A0ABS5YL28</accession>
<dbReference type="Pfam" id="PF19300">
    <property type="entry name" value="BPD_transp_1_N"/>
    <property type="match status" value="1"/>
</dbReference>
<feature type="transmembrane region" description="Helical" evidence="7">
    <location>
        <begin position="176"/>
        <end position="197"/>
    </location>
</feature>
<feature type="transmembrane region" description="Helical" evidence="7">
    <location>
        <begin position="280"/>
        <end position="303"/>
    </location>
</feature>
<feature type="transmembrane region" description="Helical" evidence="7">
    <location>
        <begin position="134"/>
        <end position="156"/>
    </location>
</feature>
<feature type="transmembrane region" description="Helical" evidence="7">
    <location>
        <begin position="97"/>
        <end position="122"/>
    </location>
</feature>
<evidence type="ECO:0000313" key="9">
    <source>
        <dbReference type="EMBL" id="MBU2664103.1"/>
    </source>
</evidence>
<keyword evidence="5 7" id="KW-1133">Transmembrane helix</keyword>
<organism evidence="9 10">
    <name type="scientific">Paractinoplanes bogorensis</name>
    <dbReference type="NCBI Taxonomy" id="1610840"/>
    <lineage>
        <taxon>Bacteria</taxon>
        <taxon>Bacillati</taxon>
        <taxon>Actinomycetota</taxon>
        <taxon>Actinomycetes</taxon>
        <taxon>Micromonosporales</taxon>
        <taxon>Micromonosporaceae</taxon>
        <taxon>Paractinoplanes</taxon>
    </lineage>
</organism>
<keyword evidence="6 7" id="KW-0472">Membrane</keyword>
<dbReference type="PROSITE" id="PS50928">
    <property type="entry name" value="ABC_TM1"/>
    <property type="match status" value="1"/>
</dbReference>
<keyword evidence="2 7" id="KW-0813">Transport</keyword>
<name>A0ABS5YL28_9ACTN</name>
<dbReference type="RefSeq" id="WP_215786351.1">
    <property type="nucleotide sequence ID" value="NZ_JAHKKG010000003.1"/>
</dbReference>
<dbReference type="Pfam" id="PF00528">
    <property type="entry name" value="BPD_transp_1"/>
    <property type="match status" value="1"/>
</dbReference>
<sequence length="313" mass="32647">MLRLVGGRALLALPLLFIVSILSFVLASFAPGSIAASILGTGATPDQIARVEQQLGTNRPVLSQYGDWLAHAVRGDLGSSLFNGESVTALLASRMSITLSLAIAALLFAVVLGIALGAFSAIRGGIAARITDGLSVLLMSVPNFWFATILLAILAVQLGLFSVSGYVPFGVSPRDWVASLFLPVIALMVGSMASLALNTRSEMLTVLKADFVKSLRANGIPVGRILFVHTLRNAAAPLLPVVGLLFVGLLGGTVLMEQIFGMGGLGALAVTATTQHDLPVIQGIVVFYTLAVIVVFLVLDVLVSYVNPKVRAS</sequence>
<evidence type="ECO:0000256" key="4">
    <source>
        <dbReference type="ARBA" id="ARBA00022692"/>
    </source>
</evidence>
<evidence type="ECO:0000256" key="1">
    <source>
        <dbReference type="ARBA" id="ARBA00004651"/>
    </source>
</evidence>
<dbReference type="InterPro" id="IPR035906">
    <property type="entry name" value="MetI-like_sf"/>
</dbReference>
<evidence type="ECO:0000313" key="10">
    <source>
        <dbReference type="Proteomes" id="UP001519654"/>
    </source>
</evidence>
<dbReference type="CDD" id="cd06261">
    <property type="entry name" value="TM_PBP2"/>
    <property type="match status" value="1"/>
</dbReference>
<evidence type="ECO:0000256" key="5">
    <source>
        <dbReference type="ARBA" id="ARBA00022989"/>
    </source>
</evidence>
<evidence type="ECO:0000256" key="6">
    <source>
        <dbReference type="ARBA" id="ARBA00023136"/>
    </source>
</evidence>
<comment type="similarity">
    <text evidence="7">Belongs to the binding-protein-dependent transport system permease family.</text>
</comment>
<dbReference type="PANTHER" id="PTHR43163">
    <property type="entry name" value="DIPEPTIDE TRANSPORT SYSTEM PERMEASE PROTEIN DPPB-RELATED"/>
    <property type="match status" value="1"/>
</dbReference>
<comment type="subcellular location">
    <subcellularLocation>
        <location evidence="1 7">Cell membrane</location>
        <topology evidence="1 7">Multi-pass membrane protein</topology>
    </subcellularLocation>
</comment>